<keyword evidence="1" id="KW-0732">Signal</keyword>
<proteinExistence type="predicted"/>
<organism evidence="2 3">
    <name type="scientific">Pristionchus entomophagus</name>
    <dbReference type="NCBI Taxonomy" id="358040"/>
    <lineage>
        <taxon>Eukaryota</taxon>
        <taxon>Metazoa</taxon>
        <taxon>Ecdysozoa</taxon>
        <taxon>Nematoda</taxon>
        <taxon>Chromadorea</taxon>
        <taxon>Rhabditida</taxon>
        <taxon>Rhabditina</taxon>
        <taxon>Diplogasteromorpha</taxon>
        <taxon>Diplogasteroidea</taxon>
        <taxon>Neodiplogasteridae</taxon>
        <taxon>Pristionchus</taxon>
    </lineage>
</organism>
<name>A0AAV5SW27_9BILA</name>
<evidence type="ECO:0000313" key="2">
    <source>
        <dbReference type="EMBL" id="GMS86243.1"/>
    </source>
</evidence>
<keyword evidence="3" id="KW-1185">Reference proteome</keyword>
<protein>
    <submittedName>
        <fullName evidence="2">Uncharacterized protein</fullName>
    </submittedName>
</protein>
<feature type="signal peptide" evidence="1">
    <location>
        <begin position="1"/>
        <end position="24"/>
    </location>
</feature>
<sequence length="102" mass="11134">SITMSRLSLVILIVSAFALAEVYAQDVTAQLQAKLQPIISPLNDFLNDPEEASTALLQALKTDLNETVKKLEDAAAKGKGVREQGLEKVTELTRKIMDLLPK</sequence>
<dbReference type="EMBL" id="BTSX01000002">
    <property type="protein sequence ID" value="GMS86243.1"/>
    <property type="molecule type" value="Genomic_DNA"/>
</dbReference>
<feature type="non-terminal residue" evidence="2">
    <location>
        <position position="102"/>
    </location>
</feature>
<feature type="chain" id="PRO_5043741903" evidence="1">
    <location>
        <begin position="25"/>
        <end position="102"/>
    </location>
</feature>
<feature type="non-terminal residue" evidence="2">
    <location>
        <position position="1"/>
    </location>
</feature>
<accession>A0AAV5SW27</accession>
<evidence type="ECO:0000256" key="1">
    <source>
        <dbReference type="SAM" id="SignalP"/>
    </source>
</evidence>
<comment type="caution">
    <text evidence="2">The sequence shown here is derived from an EMBL/GenBank/DDBJ whole genome shotgun (WGS) entry which is preliminary data.</text>
</comment>
<gene>
    <name evidence="2" type="ORF">PENTCL1PPCAC_8418</name>
</gene>
<dbReference type="AlphaFoldDB" id="A0AAV5SW27"/>
<reference evidence="2" key="1">
    <citation type="submission" date="2023-10" db="EMBL/GenBank/DDBJ databases">
        <title>Genome assembly of Pristionchus species.</title>
        <authorList>
            <person name="Yoshida K."/>
            <person name="Sommer R.J."/>
        </authorList>
    </citation>
    <scope>NUCLEOTIDE SEQUENCE</scope>
    <source>
        <strain evidence="2">RS0144</strain>
    </source>
</reference>
<dbReference type="Proteomes" id="UP001432027">
    <property type="component" value="Unassembled WGS sequence"/>
</dbReference>
<evidence type="ECO:0000313" key="3">
    <source>
        <dbReference type="Proteomes" id="UP001432027"/>
    </source>
</evidence>